<evidence type="ECO:0000313" key="3">
    <source>
        <dbReference type="Proteomes" id="UP000799118"/>
    </source>
</evidence>
<gene>
    <name evidence="2" type="ORF">BT96DRAFT_1010031</name>
</gene>
<evidence type="ECO:0000256" key="1">
    <source>
        <dbReference type="SAM" id="MobiDB-lite"/>
    </source>
</evidence>
<proteinExistence type="predicted"/>
<evidence type="ECO:0000313" key="2">
    <source>
        <dbReference type="EMBL" id="KAE9382792.1"/>
    </source>
</evidence>
<feature type="region of interest" description="Disordered" evidence="1">
    <location>
        <begin position="1"/>
        <end position="23"/>
    </location>
</feature>
<dbReference type="Proteomes" id="UP000799118">
    <property type="component" value="Unassembled WGS sequence"/>
</dbReference>
<organism evidence="2 3">
    <name type="scientific">Gymnopus androsaceus JB14</name>
    <dbReference type="NCBI Taxonomy" id="1447944"/>
    <lineage>
        <taxon>Eukaryota</taxon>
        <taxon>Fungi</taxon>
        <taxon>Dikarya</taxon>
        <taxon>Basidiomycota</taxon>
        <taxon>Agaricomycotina</taxon>
        <taxon>Agaricomycetes</taxon>
        <taxon>Agaricomycetidae</taxon>
        <taxon>Agaricales</taxon>
        <taxon>Marasmiineae</taxon>
        <taxon>Omphalotaceae</taxon>
        <taxon>Gymnopus</taxon>
    </lineage>
</organism>
<protein>
    <submittedName>
        <fullName evidence="2">Uncharacterized protein</fullName>
    </submittedName>
</protein>
<name>A0A6A4GBB0_9AGAR</name>
<keyword evidence="3" id="KW-1185">Reference proteome</keyword>
<sequence>AESSALGERHKLQDDAPGAHVPAVNSIPLSPPLVSLSITHLTLTPHDLSSTAVEPDLAPTLVEPGDIQGGKMSVEPQPGLGPGTQDDNMVIESGQATSLSDARGELTNVSNHSVSTASNSCNAIAFAHISTPDPAPTPIKPKEVNREKMTMATSLSDERNKLTDFIAFQYFQFNHVQSV</sequence>
<dbReference type="EMBL" id="ML770982">
    <property type="protein sequence ID" value="KAE9382792.1"/>
    <property type="molecule type" value="Genomic_DNA"/>
</dbReference>
<accession>A0A6A4GBB0</accession>
<reference evidence="2" key="1">
    <citation type="journal article" date="2019" name="Environ. Microbiol.">
        <title>Fungal ecological strategies reflected in gene transcription - a case study of two litter decomposers.</title>
        <authorList>
            <person name="Barbi F."/>
            <person name="Kohler A."/>
            <person name="Barry K."/>
            <person name="Baskaran P."/>
            <person name="Daum C."/>
            <person name="Fauchery L."/>
            <person name="Ihrmark K."/>
            <person name="Kuo A."/>
            <person name="LaButti K."/>
            <person name="Lipzen A."/>
            <person name="Morin E."/>
            <person name="Grigoriev I.V."/>
            <person name="Henrissat B."/>
            <person name="Lindahl B."/>
            <person name="Martin F."/>
        </authorList>
    </citation>
    <scope>NUCLEOTIDE SEQUENCE</scope>
    <source>
        <strain evidence="2">JB14</strain>
    </source>
</reference>
<dbReference type="AlphaFoldDB" id="A0A6A4GBB0"/>
<feature type="non-terminal residue" evidence="2">
    <location>
        <position position="1"/>
    </location>
</feature>